<reference evidence="2 3" key="1">
    <citation type="submission" date="2019-03" db="EMBL/GenBank/DDBJ databases">
        <title>Draft genome sequences of novel Actinobacteria.</title>
        <authorList>
            <person name="Sahin N."/>
            <person name="Ay H."/>
            <person name="Saygin H."/>
        </authorList>
    </citation>
    <scope>NUCLEOTIDE SEQUENCE [LARGE SCALE GENOMIC DNA]</scope>
    <source>
        <strain evidence="2 3">KC712</strain>
    </source>
</reference>
<keyword evidence="3" id="KW-1185">Reference proteome</keyword>
<proteinExistence type="predicted"/>
<evidence type="ECO:0000313" key="3">
    <source>
        <dbReference type="Proteomes" id="UP000294543"/>
    </source>
</evidence>
<dbReference type="AlphaFoldDB" id="A0A4R4WQ99"/>
<evidence type="ECO:0000313" key="2">
    <source>
        <dbReference type="EMBL" id="TDD16800.1"/>
    </source>
</evidence>
<comment type="caution">
    <text evidence="2">The sequence shown here is derived from an EMBL/GenBank/DDBJ whole genome shotgun (WGS) entry which is preliminary data.</text>
</comment>
<accession>A0A4R4WQ99</accession>
<organism evidence="2 3">
    <name type="scientific">Nonomuraea diastatica</name>
    <dbReference type="NCBI Taxonomy" id="1848329"/>
    <lineage>
        <taxon>Bacteria</taxon>
        <taxon>Bacillati</taxon>
        <taxon>Actinomycetota</taxon>
        <taxon>Actinomycetes</taxon>
        <taxon>Streptosporangiales</taxon>
        <taxon>Streptosporangiaceae</taxon>
        <taxon>Nonomuraea</taxon>
    </lineage>
</organism>
<sequence length="90" mass="9656">MTGGPLALIQEAVDRTRVLTQRRPPTGRTRDRVADDLGSIATGDARRFDPFPLLRALPSRPTRSRPPSPRPAAGSAATAAARRCLGVIRT</sequence>
<dbReference type="Proteomes" id="UP000294543">
    <property type="component" value="Unassembled WGS sequence"/>
</dbReference>
<protein>
    <submittedName>
        <fullName evidence="2">Uncharacterized protein</fullName>
    </submittedName>
</protein>
<feature type="compositionally biased region" description="Low complexity" evidence="1">
    <location>
        <begin position="52"/>
        <end position="61"/>
    </location>
</feature>
<gene>
    <name evidence="2" type="ORF">E1294_29900</name>
</gene>
<feature type="region of interest" description="Disordered" evidence="1">
    <location>
        <begin position="21"/>
        <end position="79"/>
    </location>
</feature>
<dbReference type="RefSeq" id="WP_132513907.1">
    <property type="nucleotide sequence ID" value="NZ_SMKP01000098.1"/>
</dbReference>
<dbReference type="EMBL" id="SMKP01000098">
    <property type="protein sequence ID" value="TDD16800.1"/>
    <property type="molecule type" value="Genomic_DNA"/>
</dbReference>
<name>A0A4R4WQ99_9ACTN</name>
<evidence type="ECO:0000256" key="1">
    <source>
        <dbReference type="SAM" id="MobiDB-lite"/>
    </source>
</evidence>